<dbReference type="Gene3D" id="3.90.1300.10">
    <property type="entry name" value="Amidase signature (AS) domain"/>
    <property type="match status" value="1"/>
</dbReference>
<dbReference type="EMBL" id="AOHY01000002">
    <property type="protein sequence ID" value="ELY52633.1"/>
    <property type="molecule type" value="Genomic_DNA"/>
</dbReference>
<dbReference type="InterPro" id="IPR023631">
    <property type="entry name" value="Amidase_dom"/>
</dbReference>
<dbReference type="Proteomes" id="UP000011690">
    <property type="component" value="Unassembled WGS sequence"/>
</dbReference>
<organism evidence="3 4">
    <name type="scientific">Natronorubrum bangense JCM 10635</name>
    <dbReference type="NCBI Taxonomy" id="1227500"/>
    <lineage>
        <taxon>Archaea</taxon>
        <taxon>Methanobacteriati</taxon>
        <taxon>Methanobacteriota</taxon>
        <taxon>Stenosarchaea group</taxon>
        <taxon>Halobacteria</taxon>
        <taxon>Halobacteriales</taxon>
        <taxon>Natrialbaceae</taxon>
        <taxon>Natronorubrum</taxon>
    </lineage>
</organism>
<feature type="domain" description="Amidase" evidence="2">
    <location>
        <begin position="3"/>
        <end position="277"/>
    </location>
</feature>
<comment type="caution">
    <text evidence="3">The sequence shown here is derived from an EMBL/GenBank/DDBJ whole genome shotgun (WGS) entry which is preliminary data.</text>
</comment>
<feature type="region of interest" description="Disordered" evidence="1">
    <location>
        <begin position="1"/>
        <end position="22"/>
    </location>
</feature>
<dbReference type="AlphaFoldDB" id="L9WWB6"/>
<dbReference type="SUPFAM" id="SSF75304">
    <property type="entry name" value="Amidase signature (AS) enzymes"/>
    <property type="match status" value="1"/>
</dbReference>
<dbReference type="PATRIC" id="fig|1227500.6.peg.55"/>
<dbReference type="PANTHER" id="PTHR42678:SF34">
    <property type="entry name" value="OS04G0183300 PROTEIN"/>
    <property type="match status" value="1"/>
</dbReference>
<evidence type="ECO:0000313" key="3">
    <source>
        <dbReference type="EMBL" id="ELY52633.1"/>
    </source>
</evidence>
<evidence type="ECO:0000256" key="1">
    <source>
        <dbReference type="SAM" id="MobiDB-lite"/>
    </source>
</evidence>
<dbReference type="PANTHER" id="PTHR42678">
    <property type="entry name" value="AMIDASE"/>
    <property type="match status" value="1"/>
</dbReference>
<name>L9WWB6_9EURY</name>
<evidence type="ECO:0000313" key="4">
    <source>
        <dbReference type="Proteomes" id="UP000011690"/>
    </source>
</evidence>
<keyword evidence="4" id="KW-1185">Reference proteome</keyword>
<proteinExistence type="predicted"/>
<sequence length="301" mass="32943">MPGLISRTGVSPLVSQQDTAGPMTRTVRETATLLDVLVGYDARDDLTGNTELTAVHGLYTNHLLADGFDGARVGVLRDGFGDDENPAAAPVNDVIERALTTMRNLGATLVDPVESPDLETSLEETMLYILQSKRDLNAFLEERETPVDSVDELYESGQYHDILDLFIGFAEDGPADLTDNLAYWKCRNAQYEFQQNILNVFASHDLDAIVYPDVQVVPPTEDEIRDGEYETMTFATNTIIASQSLCSAVSIPAGCTDDGLPVGLELLGRPFDEPTLLELGYSFEQATDHRQPPETTPPLSN</sequence>
<reference evidence="3 4" key="1">
    <citation type="journal article" date="2014" name="PLoS Genet.">
        <title>Phylogenetically driven sequencing of extremely halophilic archaea reveals strategies for static and dynamic osmo-response.</title>
        <authorList>
            <person name="Becker E.A."/>
            <person name="Seitzer P.M."/>
            <person name="Tritt A."/>
            <person name="Larsen D."/>
            <person name="Krusor M."/>
            <person name="Yao A.I."/>
            <person name="Wu D."/>
            <person name="Madern D."/>
            <person name="Eisen J.A."/>
            <person name="Darling A.E."/>
            <person name="Facciotti M.T."/>
        </authorList>
    </citation>
    <scope>NUCLEOTIDE SEQUENCE [LARGE SCALE GENOMIC DNA]</scope>
    <source>
        <strain evidence="3 4">JCM 10635</strain>
    </source>
</reference>
<protein>
    <submittedName>
        <fullName evidence="3">Amidase</fullName>
    </submittedName>
</protein>
<dbReference type="STRING" id="1227500.C494_00287"/>
<gene>
    <name evidence="3" type="ORF">C494_00287</name>
</gene>
<dbReference type="InterPro" id="IPR036928">
    <property type="entry name" value="AS_sf"/>
</dbReference>
<dbReference type="eggNOG" id="arCOG01717">
    <property type="taxonomic scope" value="Archaea"/>
</dbReference>
<evidence type="ECO:0000259" key="2">
    <source>
        <dbReference type="Pfam" id="PF01425"/>
    </source>
</evidence>
<dbReference type="Pfam" id="PF01425">
    <property type="entry name" value="Amidase"/>
    <property type="match status" value="1"/>
</dbReference>
<accession>L9WWB6</accession>